<sequence>MMMKKEEDDFIDLVFSWSIPDLMNQHLYKDKVNPIPDTFTSAQHYLNSFIDPLIEETHADLHSSLMSLHSAPLCEISDVKKDKKFNPPKNLVYSIKTLKKADQKARTTYEPECGDLFALTEVRPKCVDDLNGRQMSYVIALVGGVDDEASVISILSSKPIVFDKADEEKGEKGSPLFAVYLVNLTTNRRIWKALHPDEGANLRIIKSVLQVYPSTKEKCPICSFKIQIMTAIAAAADVHGLNDSQREAVLDSLALAQCSHRNTVKLLWGPPGTGKTKTVATLVSALLKTRHRTLACAPTNVAIIGVAKRLMTCLVGRNSIPGYGFGDVILFGNGKRMKIDEHKELHDVFLDHRVSVLATCFAPITGWNGSLNEMINLLEDPTGQYQKYLAEQNGESDDEEDASKPSSGLLSWFWRKLIIQDVKEMKEKGKLEKKKKMVTRPKKEESTEHWTFEEFVTNTFIAVRDRLIVCEAGLCTHLPTSYLSLEILKKMIEALDMLRLYETRLHIKPGTGNERWFEQPSVRSGNATLFKIRLQILSLECLNGLRFLREKFQVPLLQDYFAIKQFCLQNACLIFCTVSSSAKLHTEGMKPIELVIIDEAAQLKECESCIPLQLNGIRHAILVGDEKQLPAMVISKICEKAGFGRSLFERLVMLGHGKHLLNIQYRMHPSISLFPNKEFYANKISDGPNVTGKVYEMRFLKEKMFGSYSFINVTHGKEEFDSRHSRKNVAEVSVVAQIVSRLKCISSKQKVRVGCLSPYKGQVFAIQEALGKTYSSDPKHVFSVTVRTVDGFQGGEEDVIIISTVRCNGNGSVGFLDNHNRTNVALTRARYCLWIIGNSSTLLNSGSVWQKLVINAKNRGCFYNAYEDVDLSMAVGNALIELRQLDSLFSMDSVLFKVAKWKVCFTREFHQSITRYRDLGILKELVALLVKLSNGWRQKKKVETGEDTCQLLELCDVRGPLKLIWTVDILREDSTDTQVIKILDILPHSEIAEMAQKLNAMSENYTVSQMNRCLCKQTDGDLMVPMTWPVDVKAGSGYSSSELATQLAAIGLRDEPAGSFTTRRNSNSTWNFRKNGREDSSRKWNHHG</sequence>
<comment type="caution">
    <text evidence="9">The sequence shown here is derived from an EMBL/GenBank/DDBJ whole genome shotgun (WGS) entry which is preliminary data.</text>
</comment>
<feature type="domain" description="DNA2/NAM7 helicase helicase" evidence="6">
    <location>
        <begin position="241"/>
        <end position="461"/>
    </location>
</feature>
<dbReference type="GO" id="GO:0005524">
    <property type="term" value="F:ATP binding"/>
    <property type="evidence" value="ECO:0007669"/>
    <property type="project" value="UniProtKB-KW"/>
</dbReference>
<dbReference type="Proteomes" id="UP001153555">
    <property type="component" value="Unassembled WGS sequence"/>
</dbReference>
<feature type="compositionally biased region" description="Polar residues" evidence="5">
    <location>
        <begin position="1059"/>
        <end position="1072"/>
    </location>
</feature>
<dbReference type="InterPro" id="IPR047187">
    <property type="entry name" value="SF1_C_Upf1"/>
</dbReference>
<dbReference type="GO" id="GO:0004386">
    <property type="term" value="F:helicase activity"/>
    <property type="evidence" value="ECO:0007669"/>
    <property type="project" value="UniProtKB-KW"/>
</dbReference>
<dbReference type="CDD" id="cd18808">
    <property type="entry name" value="SF1_C_Upf1"/>
    <property type="match status" value="1"/>
</dbReference>
<dbReference type="InterPro" id="IPR045529">
    <property type="entry name" value="DUF6469"/>
</dbReference>
<organism evidence="9 10">
    <name type="scientific">Striga hermonthica</name>
    <name type="common">Purple witchweed</name>
    <name type="synonym">Buchnera hermonthica</name>
    <dbReference type="NCBI Taxonomy" id="68872"/>
    <lineage>
        <taxon>Eukaryota</taxon>
        <taxon>Viridiplantae</taxon>
        <taxon>Streptophyta</taxon>
        <taxon>Embryophyta</taxon>
        <taxon>Tracheophyta</taxon>
        <taxon>Spermatophyta</taxon>
        <taxon>Magnoliopsida</taxon>
        <taxon>eudicotyledons</taxon>
        <taxon>Gunneridae</taxon>
        <taxon>Pentapetalae</taxon>
        <taxon>asterids</taxon>
        <taxon>lamiids</taxon>
        <taxon>Lamiales</taxon>
        <taxon>Orobanchaceae</taxon>
        <taxon>Buchnereae</taxon>
        <taxon>Striga</taxon>
    </lineage>
</organism>
<protein>
    <submittedName>
        <fullName evidence="9">P-loop containing nucleoside triphosphate hydrolases superfamily protein</fullName>
    </submittedName>
</protein>
<accession>A0A9N7R0W8</accession>
<dbReference type="InterPro" id="IPR041679">
    <property type="entry name" value="DNA2/NAM7-like_C"/>
</dbReference>
<evidence type="ECO:0000256" key="4">
    <source>
        <dbReference type="ARBA" id="ARBA00022840"/>
    </source>
</evidence>
<dbReference type="GO" id="GO:0016787">
    <property type="term" value="F:hydrolase activity"/>
    <property type="evidence" value="ECO:0007669"/>
    <property type="project" value="UniProtKB-KW"/>
</dbReference>
<evidence type="ECO:0000313" key="10">
    <source>
        <dbReference type="Proteomes" id="UP001153555"/>
    </source>
</evidence>
<dbReference type="PANTHER" id="PTHR10887">
    <property type="entry name" value="DNA2/NAM7 HELICASE FAMILY"/>
    <property type="match status" value="1"/>
</dbReference>
<evidence type="ECO:0000256" key="5">
    <source>
        <dbReference type="SAM" id="MobiDB-lite"/>
    </source>
</evidence>
<dbReference type="Gene3D" id="3.40.50.300">
    <property type="entry name" value="P-loop containing nucleotide triphosphate hydrolases"/>
    <property type="match status" value="2"/>
</dbReference>
<evidence type="ECO:0000259" key="7">
    <source>
        <dbReference type="Pfam" id="PF13087"/>
    </source>
</evidence>
<dbReference type="GO" id="GO:0005694">
    <property type="term" value="C:chromosome"/>
    <property type="evidence" value="ECO:0007669"/>
    <property type="project" value="UniProtKB-ARBA"/>
</dbReference>
<dbReference type="OrthoDB" id="6513042at2759"/>
<keyword evidence="10" id="KW-1185">Reference proteome</keyword>
<keyword evidence="3" id="KW-0347">Helicase</keyword>
<proteinExistence type="predicted"/>
<dbReference type="PANTHER" id="PTHR10887:SF522">
    <property type="entry name" value="P-LOOP CONTAINING NUCLEOSIDE TRIPHOSPHATE HYDROLASES SUPERFAMILY PROTEIN"/>
    <property type="match status" value="1"/>
</dbReference>
<dbReference type="EMBL" id="CACSLK010003813">
    <property type="protein sequence ID" value="CAA0809368.1"/>
    <property type="molecule type" value="Genomic_DNA"/>
</dbReference>
<feature type="region of interest" description="Disordered" evidence="5">
    <location>
        <begin position="1058"/>
        <end position="1088"/>
    </location>
</feature>
<dbReference type="InterPro" id="IPR027417">
    <property type="entry name" value="P-loop_NTPase"/>
</dbReference>
<reference evidence="9" key="1">
    <citation type="submission" date="2019-12" db="EMBL/GenBank/DDBJ databases">
        <authorList>
            <person name="Scholes J."/>
        </authorList>
    </citation>
    <scope>NUCLEOTIDE SEQUENCE</scope>
</reference>
<keyword evidence="1" id="KW-0547">Nucleotide-binding</keyword>
<feature type="domain" description="DNA2/NAM7 helicase helicase" evidence="6">
    <location>
        <begin position="558"/>
        <end position="636"/>
    </location>
</feature>
<name>A0A9N7R0W8_STRHE</name>
<dbReference type="Pfam" id="PF13086">
    <property type="entry name" value="AAA_11"/>
    <property type="match status" value="2"/>
</dbReference>
<feature type="domain" description="DNA2/NAM7 helicase-like C-terminal" evidence="7">
    <location>
        <begin position="644"/>
        <end position="839"/>
    </location>
</feature>
<dbReference type="SUPFAM" id="SSF52540">
    <property type="entry name" value="P-loop containing nucleoside triphosphate hydrolases"/>
    <property type="match status" value="1"/>
</dbReference>
<dbReference type="AlphaFoldDB" id="A0A9N7R0W8"/>
<evidence type="ECO:0000256" key="1">
    <source>
        <dbReference type="ARBA" id="ARBA00022741"/>
    </source>
</evidence>
<keyword evidence="2 9" id="KW-0378">Hydrolase</keyword>
<evidence type="ECO:0000259" key="6">
    <source>
        <dbReference type="Pfam" id="PF13086"/>
    </source>
</evidence>
<dbReference type="InterPro" id="IPR045055">
    <property type="entry name" value="DNA2/NAM7-like"/>
</dbReference>
<evidence type="ECO:0000256" key="2">
    <source>
        <dbReference type="ARBA" id="ARBA00022801"/>
    </source>
</evidence>
<evidence type="ECO:0000259" key="8">
    <source>
        <dbReference type="Pfam" id="PF20073"/>
    </source>
</evidence>
<dbReference type="InterPro" id="IPR041677">
    <property type="entry name" value="DNA2/NAM7_AAA_11"/>
</dbReference>
<gene>
    <name evidence="9" type="ORF">SHERM_11379</name>
</gene>
<dbReference type="Pfam" id="PF13087">
    <property type="entry name" value="AAA_12"/>
    <property type="match status" value="1"/>
</dbReference>
<keyword evidence="4" id="KW-0067">ATP-binding</keyword>
<feature type="domain" description="DUF6469" evidence="8">
    <location>
        <begin position="91"/>
        <end position="195"/>
    </location>
</feature>
<dbReference type="Pfam" id="PF20073">
    <property type="entry name" value="DUF6469"/>
    <property type="match status" value="1"/>
</dbReference>
<evidence type="ECO:0000256" key="3">
    <source>
        <dbReference type="ARBA" id="ARBA00022806"/>
    </source>
</evidence>
<evidence type="ECO:0000313" key="9">
    <source>
        <dbReference type="EMBL" id="CAA0809368.1"/>
    </source>
</evidence>
<dbReference type="FunFam" id="3.40.50.300:FF:000326">
    <property type="entry name" value="P-loop containing nucleoside triphosphate hydrolase"/>
    <property type="match status" value="1"/>
</dbReference>